<evidence type="ECO:0000256" key="1">
    <source>
        <dbReference type="SAM" id="MobiDB-lite"/>
    </source>
</evidence>
<dbReference type="PROSITE" id="PS51257">
    <property type="entry name" value="PROKAR_LIPOPROTEIN"/>
    <property type="match status" value="1"/>
</dbReference>
<dbReference type="AlphaFoldDB" id="A0A1E5GRJ7"/>
<evidence type="ECO:0000256" key="2">
    <source>
        <dbReference type="SAM" id="SignalP"/>
    </source>
</evidence>
<protein>
    <submittedName>
        <fullName evidence="3">Uncharacterized protein</fullName>
    </submittedName>
</protein>
<accession>A0A1E5GRJ7</accession>
<reference evidence="4" key="1">
    <citation type="submission" date="2016-09" db="EMBL/GenBank/DDBJ databases">
        <authorList>
            <person name="Gulvik C.A."/>
        </authorList>
    </citation>
    <scope>NUCLEOTIDE SEQUENCE [LARGE SCALE GENOMIC DNA]</scope>
    <source>
        <strain evidence="4">LMG 26306</strain>
    </source>
</reference>
<keyword evidence="2" id="KW-0732">Signal</keyword>
<gene>
    <name evidence="3" type="ORF">BCR23_10130</name>
</gene>
<feature type="signal peptide" evidence="2">
    <location>
        <begin position="1"/>
        <end position="26"/>
    </location>
</feature>
<evidence type="ECO:0000313" key="4">
    <source>
        <dbReference type="Proteomes" id="UP000094764"/>
    </source>
</evidence>
<dbReference type="Proteomes" id="UP000094764">
    <property type="component" value="Unassembled WGS sequence"/>
</dbReference>
<feature type="chain" id="PRO_5009177696" evidence="2">
    <location>
        <begin position="27"/>
        <end position="89"/>
    </location>
</feature>
<dbReference type="EMBL" id="MIKB01000016">
    <property type="protein sequence ID" value="OEG15185.1"/>
    <property type="molecule type" value="Genomic_DNA"/>
</dbReference>
<dbReference type="RefSeq" id="WP_069635674.1">
    <property type="nucleotide sequence ID" value="NZ_JXKZ01000005.1"/>
</dbReference>
<name>A0A1E5GRJ7_9ENTE</name>
<proteinExistence type="predicted"/>
<sequence>MRKRRLALLVLSAVLMVTLTACGAKAEKDTENKGELKGEKIDKKESDVVSERTEEIDGQKVTIKTFKDGTELTLPEGINLDDVDIQGLD</sequence>
<feature type="region of interest" description="Disordered" evidence="1">
    <location>
        <begin position="28"/>
        <end position="52"/>
    </location>
</feature>
<comment type="caution">
    <text evidence="3">The sequence shown here is derived from an EMBL/GenBank/DDBJ whole genome shotgun (WGS) entry which is preliminary data.</text>
</comment>
<organism evidence="3 4">
    <name type="scientific">Enterococcus quebecensis</name>
    <dbReference type="NCBI Taxonomy" id="903983"/>
    <lineage>
        <taxon>Bacteria</taxon>
        <taxon>Bacillati</taxon>
        <taxon>Bacillota</taxon>
        <taxon>Bacilli</taxon>
        <taxon>Lactobacillales</taxon>
        <taxon>Enterococcaceae</taxon>
        <taxon>Enterococcus</taxon>
    </lineage>
</organism>
<dbReference type="STRING" id="903983.BCR23_10130"/>
<evidence type="ECO:0000313" key="3">
    <source>
        <dbReference type="EMBL" id="OEG15185.1"/>
    </source>
</evidence>
<keyword evidence="4" id="KW-1185">Reference proteome</keyword>
<dbReference type="OrthoDB" id="2197011at2"/>